<evidence type="ECO:0000256" key="2">
    <source>
        <dbReference type="SAM" id="MobiDB-lite"/>
    </source>
</evidence>
<evidence type="ECO:0000256" key="1">
    <source>
        <dbReference type="SAM" id="Coils"/>
    </source>
</evidence>
<keyword evidence="4" id="KW-1185">Reference proteome</keyword>
<proteinExistence type="predicted"/>
<feature type="compositionally biased region" description="Low complexity" evidence="2">
    <location>
        <begin position="76"/>
        <end position="99"/>
    </location>
</feature>
<evidence type="ECO:0000313" key="4">
    <source>
        <dbReference type="Proteomes" id="UP000195521"/>
    </source>
</evidence>
<name>A0A1Y1J9T3_PLAGO</name>
<dbReference type="EMBL" id="BDQF01000003">
    <property type="protein sequence ID" value="GAW79261.1"/>
    <property type="molecule type" value="Genomic_DNA"/>
</dbReference>
<keyword evidence="1" id="KW-0175">Coiled coil</keyword>
<sequence length="566" mass="64981">MSINKLKSSNLLKIESKNAEKKDLNNDTVKKNPNVKIVRKKTDVQIEKSLTGTFSQKEGEKTVKRKIFKKVQEVVNTGSTDSPNGGNGSNGNTTTINNTDEVTSAEIRQGERKENVARKTVVKLGIRKGGKTIDFTNEDLNNDYEAVNEKQSSKEKLMCGYNDGDYNQHNNGENEKEDINIHKQVVKNKKSTKEQMNRTNISTNNTNERIDRSNKAEEDSENELLNSIMGKVVESTPLIGSQKGVIKKKKKIIIRKKIPIHEKSQNSEKCNSPSGTINTTGVGGRRTPQIVSITGTNVETNNDEVSEGKNKAKGNVCCEHMINEIERNKTKFQEMKQAHETHMYNIEEENKREKDKLNMYIQNLNEEMYSINSKLNEEMKEKDKINESNENLRNAKLDLEQKIEILKNRVEESNEFTGLMNEKFSTLEEENKILLERDQEKELIIKNLEAEKMKLEKKLEEQNILIKKKDEIINKYVTEIENYKNVLKTKGEMMLLGSSTTIDKNLPEKNIQKEYVNKLTKEKKELIYAFKKQLDLIVILKKQINLLENNKIVNITSGELKKTLHD</sequence>
<gene>
    <name evidence="3" type="ORF">PGO_030610</name>
</gene>
<reference evidence="4" key="1">
    <citation type="submission" date="2017-04" db="EMBL/GenBank/DDBJ databases">
        <title>Plasmodium gonderi genome.</title>
        <authorList>
            <person name="Arisue N."/>
            <person name="Honma H."/>
            <person name="Kawai S."/>
            <person name="Tougan T."/>
            <person name="Tanabe K."/>
            <person name="Horii T."/>
        </authorList>
    </citation>
    <scope>NUCLEOTIDE SEQUENCE [LARGE SCALE GENOMIC DNA]</scope>
    <source>
        <strain evidence="4">ATCC 30045</strain>
    </source>
</reference>
<comment type="caution">
    <text evidence="3">The sequence shown here is derived from an EMBL/GenBank/DDBJ whole genome shotgun (WGS) entry which is preliminary data.</text>
</comment>
<feature type="compositionally biased region" description="Basic and acidic residues" evidence="2">
    <location>
        <begin position="208"/>
        <end position="217"/>
    </location>
</feature>
<feature type="compositionally biased region" description="Polar residues" evidence="2">
    <location>
        <begin position="267"/>
        <end position="280"/>
    </location>
</feature>
<dbReference type="GeneID" id="39745965"/>
<dbReference type="OMA" id="IYAFKKQ"/>
<accession>A0A1Y1J9T3</accession>
<protein>
    <submittedName>
        <fullName evidence="3">Uncharacterized protein</fullName>
    </submittedName>
</protein>
<feature type="region of interest" description="Disordered" evidence="2">
    <location>
        <begin position="263"/>
        <end position="287"/>
    </location>
</feature>
<dbReference type="OrthoDB" id="269872at2759"/>
<dbReference type="AlphaFoldDB" id="A0A1Y1J9T3"/>
<dbReference type="Proteomes" id="UP000195521">
    <property type="component" value="Unassembled WGS sequence"/>
</dbReference>
<evidence type="ECO:0000313" key="3">
    <source>
        <dbReference type="EMBL" id="GAW79261.1"/>
    </source>
</evidence>
<feature type="region of interest" description="Disordered" evidence="2">
    <location>
        <begin position="188"/>
        <end position="221"/>
    </location>
</feature>
<feature type="region of interest" description="Disordered" evidence="2">
    <location>
        <begin position="76"/>
        <end position="113"/>
    </location>
</feature>
<dbReference type="RefSeq" id="XP_028541850.1">
    <property type="nucleotide sequence ID" value="XM_028686049.1"/>
</dbReference>
<feature type="compositionally biased region" description="Polar residues" evidence="2">
    <location>
        <begin position="197"/>
        <end position="207"/>
    </location>
</feature>
<feature type="coiled-coil region" evidence="1">
    <location>
        <begin position="347"/>
        <end position="465"/>
    </location>
</feature>
<organism evidence="3 4">
    <name type="scientific">Plasmodium gonderi</name>
    <dbReference type="NCBI Taxonomy" id="77519"/>
    <lineage>
        <taxon>Eukaryota</taxon>
        <taxon>Sar</taxon>
        <taxon>Alveolata</taxon>
        <taxon>Apicomplexa</taxon>
        <taxon>Aconoidasida</taxon>
        <taxon>Haemosporida</taxon>
        <taxon>Plasmodiidae</taxon>
        <taxon>Plasmodium</taxon>
        <taxon>Plasmodium (Plasmodium)</taxon>
    </lineage>
</organism>